<comment type="caution">
    <text evidence="4">The sequence shown here is derived from an EMBL/GenBank/DDBJ whole genome shotgun (WGS) entry which is preliminary data.</text>
</comment>
<dbReference type="PANTHER" id="PTHR48081:SF13">
    <property type="entry name" value="ALPHA_BETA HYDROLASE"/>
    <property type="match status" value="1"/>
</dbReference>
<evidence type="ECO:0000259" key="3">
    <source>
        <dbReference type="Pfam" id="PF20434"/>
    </source>
</evidence>
<dbReference type="InterPro" id="IPR050300">
    <property type="entry name" value="GDXG_lipolytic_enzyme"/>
</dbReference>
<dbReference type="Pfam" id="PF20434">
    <property type="entry name" value="BD-FAE"/>
    <property type="match status" value="1"/>
</dbReference>
<dbReference type="RefSeq" id="WP_311556362.1">
    <property type="nucleotide sequence ID" value="NZ_JAVREJ010000007.1"/>
</dbReference>
<sequence>MSAPAPPGLTRPDTDPLPGAAELPGGIGQLRRAVEYAAPPGYRPLLLDLYTPPGRPAPVVLFLHGGGWRLGTRSVFCPTWRDWRPDPFERLVGAGFAVASVDYRLSGEAVFPAQLQDATAALRWLRTRTAELGVDADRVIAWGESAGGHLAALLGLTADRADLVELTGGPTAPVAGVVDWYGPANLQTLQDQARPDAVARSDAPDSRESLLIGATLPGAPELARRASPVTYVHAGAPRSISRTARTTGSSRSARAASSPPHSAMRASRWS</sequence>
<keyword evidence="5" id="KW-1185">Reference proteome</keyword>
<dbReference type="InterPro" id="IPR049492">
    <property type="entry name" value="BD-FAE-like_dom"/>
</dbReference>
<organism evidence="4 5">
    <name type="scientific">Pseudonocardia charpentierae</name>
    <dbReference type="NCBI Taxonomy" id="3075545"/>
    <lineage>
        <taxon>Bacteria</taxon>
        <taxon>Bacillati</taxon>
        <taxon>Actinomycetota</taxon>
        <taxon>Actinomycetes</taxon>
        <taxon>Pseudonocardiales</taxon>
        <taxon>Pseudonocardiaceae</taxon>
        <taxon>Pseudonocardia</taxon>
    </lineage>
</organism>
<dbReference type="GO" id="GO:0016787">
    <property type="term" value="F:hydrolase activity"/>
    <property type="evidence" value="ECO:0007669"/>
    <property type="project" value="UniProtKB-KW"/>
</dbReference>
<dbReference type="InterPro" id="IPR029058">
    <property type="entry name" value="AB_hydrolase_fold"/>
</dbReference>
<dbReference type="EMBL" id="JAVREJ010000007">
    <property type="protein sequence ID" value="MDT0350328.1"/>
    <property type="molecule type" value="Genomic_DNA"/>
</dbReference>
<dbReference type="SUPFAM" id="SSF53474">
    <property type="entry name" value="alpha/beta-Hydrolases"/>
    <property type="match status" value="1"/>
</dbReference>
<feature type="compositionally biased region" description="Low complexity" evidence="2">
    <location>
        <begin position="238"/>
        <end position="270"/>
    </location>
</feature>
<dbReference type="PANTHER" id="PTHR48081">
    <property type="entry name" value="AB HYDROLASE SUPERFAMILY PROTEIN C4A8.06C"/>
    <property type="match status" value="1"/>
</dbReference>
<feature type="region of interest" description="Disordered" evidence="2">
    <location>
        <begin position="233"/>
        <end position="270"/>
    </location>
</feature>
<evidence type="ECO:0000313" key="5">
    <source>
        <dbReference type="Proteomes" id="UP001183202"/>
    </source>
</evidence>
<gene>
    <name evidence="4" type="ORF">RM445_12420</name>
</gene>
<feature type="domain" description="BD-FAE-like" evidence="3">
    <location>
        <begin position="47"/>
        <end position="237"/>
    </location>
</feature>
<keyword evidence="1 4" id="KW-0378">Hydrolase</keyword>
<proteinExistence type="predicted"/>
<dbReference type="Proteomes" id="UP001183202">
    <property type="component" value="Unassembled WGS sequence"/>
</dbReference>
<dbReference type="Gene3D" id="3.40.50.1820">
    <property type="entry name" value="alpha/beta hydrolase"/>
    <property type="match status" value="1"/>
</dbReference>
<evidence type="ECO:0000256" key="1">
    <source>
        <dbReference type="ARBA" id="ARBA00022801"/>
    </source>
</evidence>
<accession>A0ABU2N8R7</accession>
<evidence type="ECO:0000313" key="4">
    <source>
        <dbReference type="EMBL" id="MDT0350328.1"/>
    </source>
</evidence>
<protein>
    <submittedName>
        <fullName evidence="4">Alpha/beta hydrolase</fullName>
    </submittedName>
</protein>
<evidence type="ECO:0000256" key="2">
    <source>
        <dbReference type="SAM" id="MobiDB-lite"/>
    </source>
</evidence>
<reference evidence="5" key="1">
    <citation type="submission" date="2023-07" db="EMBL/GenBank/DDBJ databases">
        <title>30 novel species of actinomycetes from the DSMZ collection.</title>
        <authorList>
            <person name="Nouioui I."/>
        </authorList>
    </citation>
    <scope>NUCLEOTIDE SEQUENCE [LARGE SCALE GENOMIC DNA]</scope>
    <source>
        <strain evidence="5">DSM 45834</strain>
    </source>
</reference>
<name>A0ABU2N8R7_9PSEU</name>